<comment type="caution">
    <text evidence="2">The sequence shown here is derived from an EMBL/GenBank/DDBJ whole genome shotgun (WGS) entry which is preliminary data.</text>
</comment>
<evidence type="ECO:0000313" key="3">
    <source>
        <dbReference type="Proteomes" id="UP000006431"/>
    </source>
</evidence>
<keyword evidence="1" id="KW-1133">Transmembrane helix</keyword>
<evidence type="ECO:0000256" key="1">
    <source>
        <dbReference type="SAM" id="Phobius"/>
    </source>
</evidence>
<dbReference type="Proteomes" id="UP000006431">
    <property type="component" value="Unassembled WGS sequence"/>
</dbReference>
<organism evidence="2 3">
    <name type="scientific">Sulfurimonas gotlandica (strain DSM 19862 / JCM 16533 / GD1)</name>
    <dbReference type="NCBI Taxonomy" id="929558"/>
    <lineage>
        <taxon>Bacteria</taxon>
        <taxon>Pseudomonadati</taxon>
        <taxon>Campylobacterota</taxon>
        <taxon>Epsilonproteobacteria</taxon>
        <taxon>Campylobacterales</taxon>
        <taxon>Sulfurimonadaceae</taxon>
        <taxon>Sulfurimonas</taxon>
    </lineage>
</organism>
<accession>H1FZK9</accession>
<dbReference type="PATRIC" id="fig|929558.5.peg.2484"/>
<dbReference type="EMBL" id="AFRZ01000001">
    <property type="protein sequence ID" value="EHP31016.1"/>
    <property type="molecule type" value="Genomic_DNA"/>
</dbReference>
<keyword evidence="3" id="KW-1185">Reference proteome</keyword>
<proteinExistence type="predicted"/>
<accession>B6BNE6</accession>
<keyword evidence="1" id="KW-0472">Membrane</keyword>
<protein>
    <recommendedName>
        <fullName evidence="4">SMODS-associating 2TM beta-strand rich effector domain-containing protein</fullName>
    </recommendedName>
</protein>
<dbReference type="AlphaFoldDB" id="B6BNE6"/>
<dbReference type="HOGENOM" id="CLU_1593708_0_0_7"/>
<reference evidence="2 3" key="1">
    <citation type="journal article" date="2012" name="Proc. Natl. Acad. Sci. U.S.A.">
        <title>Genome and physiology of a model Epsilonproteobacterium responsible for sulfide detoxification in marine oxygen depletion zones.</title>
        <authorList>
            <person name="Grote J."/>
            <person name="Schott T."/>
            <person name="Bruckner C.G."/>
            <person name="Glockner F.O."/>
            <person name="Jost G."/>
            <person name="Teeling H."/>
            <person name="Labrenz M."/>
            <person name="Jurgens K."/>
        </authorList>
    </citation>
    <scope>NUCLEOTIDE SEQUENCE [LARGE SCALE GENOMIC DNA]</scope>
    <source>
        <strain evidence="2 3">GD1</strain>
    </source>
</reference>
<feature type="transmembrane region" description="Helical" evidence="1">
    <location>
        <begin position="6"/>
        <end position="29"/>
    </location>
</feature>
<sequence>MSNVSETIILSVVSGIATSFLLFLMSQLFTKSFIPWYRKTVYKGLDLSGLWIAEYKMQKVQFEIIQFAESLTGTYTVASKDNNRGIRTYALNGTIIDGFVNLSLNNIDPKKIGHINMLLKVNGDGGMLSGYSNEYAINTNRIFSREVCFCREGMQTYINVNKTLEDE</sequence>
<dbReference type="RefSeq" id="WP_008339752.1">
    <property type="nucleotide sequence ID" value="NZ_AFRZ01000001.1"/>
</dbReference>
<dbReference type="OrthoDB" id="7069060at2"/>
<name>B6BNE6_SULGG</name>
<keyword evidence="1" id="KW-0812">Transmembrane</keyword>
<evidence type="ECO:0000313" key="2">
    <source>
        <dbReference type="EMBL" id="EHP31016.1"/>
    </source>
</evidence>
<evidence type="ECO:0008006" key="4">
    <source>
        <dbReference type="Google" id="ProtNLM"/>
    </source>
</evidence>
<gene>
    <name evidence="2" type="ORF">SMGD1_2493</name>
</gene>
<dbReference type="STRING" id="929558.SMGD1_2493"/>